<dbReference type="PANTHER" id="PTHR45453">
    <property type="entry name" value="PHOSPHATE REGULON SENSOR PROTEIN PHOR"/>
    <property type="match status" value="1"/>
</dbReference>
<keyword evidence="8" id="KW-0067">ATP-binding</keyword>
<gene>
    <name evidence="13" type="ORF">AABL52_02260</name>
</gene>
<dbReference type="InterPro" id="IPR003594">
    <property type="entry name" value="HATPase_dom"/>
</dbReference>
<dbReference type="GO" id="GO:0016301">
    <property type="term" value="F:kinase activity"/>
    <property type="evidence" value="ECO:0007669"/>
    <property type="project" value="UniProtKB-KW"/>
</dbReference>
<keyword evidence="11" id="KW-0472">Membrane</keyword>
<feature type="compositionally biased region" description="Polar residues" evidence="10">
    <location>
        <begin position="115"/>
        <end position="126"/>
    </location>
</feature>
<dbReference type="RefSeq" id="WP_336182252.1">
    <property type="nucleotide sequence ID" value="NZ_CP151108.1"/>
</dbReference>
<keyword evidence="11" id="KW-0812">Transmembrane</keyword>
<accession>A0ABZ2VPT3</accession>
<sequence>MATKSNRSTDNITKNIFIKTLLFCILLSLCLYQIIYFLASNYDKERFAKENGALSTEQADSDKQNDQSKTNQSKAVSESLISNFQPSIIDYKALSTAINHLLQPSQTAKAKEQHTQNIAKKNSTSAPPIETEKQVATNDALHKQDAASKTNDAQDHPKLADALQQLAPHIGATMLALSLLGSLLYTKLIAKPFQYMSDALKDIMNIDFSDKKALNKNTDQTDFNLQVAASQVPNIVKNLHASNQDLRNELKKEQQLEQSRKEFMSMVSHELKTPIAAVMGQLDGMIHGIGAYKDRDKYLKRSYEMMQDINILTEKMSELSKIQNPQFKPNLEVISLTSIIEDVMKKVDYFVSVKQLNVQSNIKQDVQILADPKFIQTAIFNIISNAIHYTIDHQHVYIKLYEKPNGYALEVLNTGSQIDEDKLAHLFEPFYRANPGKHGLVQGSGLGLYIVKQILDKHQFPYGIQNTAQGVKCSIVFPKAM</sequence>
<dbReference type="Proteomes" id="UP001485505">
    <property type="component" value="Chromosome"/>
</dbReference>
<keyword evidence="7 13" id="KW-0418">Kinase</keyword>
<evidence type="ECO:0000259" key="12">
    <source>
        <dbReference type="PROSITE" id="PS50109"/>
    </source>
</evidence>
<comment type="subcellular location">
    <subcellularLocation>
        <location evidence="2">Membrane</location>
    </subcellularLocation>
</comment>
<evidence type="ECO:0000256" key="11">
    <source>
        <dbReference type="SAM" id="Phobius"/>
    </source>
</evidence>
<dbReference type="SUPFAM" id="SSF47384">
    <property type="entry name" value="Homodimeric domain of signal transducing histidine kinase"/>
    <property type="match status" value="1"/>
</dbReference>
<reference evidence="13 14" key="1">
    <citation type="submission" date="2024-04" db="EMBL/GenBank/DDBJ databases">
        <title>Complete genome sequence of Bacillus mobilis strains derived from soil.</title>
        <authorList>
            <person name="Jung H."/>
            <person name="Choi S."/>
            <person name="Kim Y."/>
            <person name="Han J.A."/>
            <person name="Kim E.Y."/>
            <person name="Lee H.-S."/>
        </authorList>
    </citation>
    <scope>NUCLEOTIDE SEQUENCE [LARGE SCALE GENOMIC DNA]</scope>
    <source>
        <strain evidence="13 14">IMGN7</strain>
    </source>
</reference>
<evidence type="ECO:0000256" key="2">
    <source>
        <dbReference type="ARBA" id="ARBA00004370"/>
    </source>
</evidence>
<comment type="catalytic activity">
    <reaction evidence="1">
        <text>ATP + protein L-histidine = ADP + protein N-phospho-L-histidine.</text>
        <dbReference type="EC" id="2.7.13.3"/>
    </reaction>
</comment>
<organism evidence="13 14">
    <name type="scientific">Bacillus paramobilis</name>
    <dbReference type="NCBI Taxonomy" id="2817477"/>
    <lineage>
        <taxon>Bacteria</taxon>
        <taxon>Bacillati</taxon>
        <taxon>Bacillota</taxon>
        <taxon>Bacilli</taxon>
        <taxon>Bacillales</taxon>
        <taxon>Bacillaceae</taxon>
        <taxon>Bacillus</taxon>
        <taxon>Bacillus cereus group</taxon>
    </lineage>
</organism>
<evidence type="ECO:0000256" key="5">
    <source>
        <dbReference type="ARBA" id="ARBA00022679"/>
    </source>
</evidence>
<dbReference type="InterPro" id="IPR004358">
    <property type="entry name" value="Sig_transdc_His_kin-like_C"/>
</dbReference>
<dbReference type="PANTHER" id="PTHR45453:SF3">
    <property type="entry name" value="HISTIDINE KINASE"/>
    <property type="match status" value="1"/>
</dbReference>
<dbReference type="Pfam" id="PF02518">
    <property type="entry name" value="HATPase_c"/>
    <property type="match status" value="1"/>
</dbReference>
<keyword evidence="4" id="KW-0597">Phosphoprotein</keyword>
<dbReference type="PRINTS" id="PR00344">
    <property type="entry name" value="BCTRLSENSOR"/>
</dbReference>
<evidence type="ECO:0000256" key="6">
    <source>
        <dbReference type="ARBA" id="ARBA00022741"/>
    </source>
</evidence>
<evidence type="ECO:0000313" key="14">
    <source>
        <dbReference type="Proteomes" id="UP001485505"/>
    </source>
</evidence>
<feature type="region of interest" description="Disordered" evidence="10">
    <location>
        <begin position="105"/>
        <end position="133"/>
    </location>
</feature>
<protein>
    <recommendedName>
        <fullName evidence="3">histidine kinase</fullName>
        <ecNumber evidence="3">2.7.13.3</ecNumber>
    </recommendedName>
</protein>
<dbReference type="Gene3D" id="3.30.565.10">
    <property type="entry name" value="Histidine kinase-like ATPase, C-terminal domain"/>
    <property type="match status" value="1"/>
</dbReference>
<dbReference type="InterPro" id="IPR005467">
    <property type="entry name" value="His_kinase_dom"/>
</dbReference>
<evidence type="ECO:0000313" key="13">
    <source>
        <dbReference type="EMBL" id="WZF31228.1"/>
    </source>
</evidence>
<dbReference type="EC" id="2.7.13.3" evidence="3"/>
<evidence type="ECO:0000256" key="7">
    <source>
        <dbReference type="ARBA" id="ARBA00022777"/>
    </source>
</evidence>
<dbReference type="SUPFAM" id="SSF55874">
    <property type="entry name" value="ATPase domain of HSP90 chaperone/DNA topoisomerase II/histidine kinase"/>
    <property type="match status" value="1"/>
</dbReference>
<keyword evidence="6" id="KW-0547">Nucleotide-binding</keyword>
<feature type="domain" description="Histidine kinase" evidence="12">
    <location>
        <begin position="266"/>
        <end position="481"/>
    </location>
</feature>
<dbReference type="PROSITE" id="PS50109">
    <property type="entry name" value="HIS_KIN"/>
    <property type="match status" value="1"/>
</dbReference>
<evidence type="ECO:0000256" key="10">
    <source>
        <dbReference type="SAM" id="MobiDB-lite"/>
    </source>
</evidence>
<name>A0ABZ2VPT3_9BACI</name>
<evidence type="ECO:0000256" key="1">
    <source>
        <dbReference type="ARBA" id="ARBA00000085"/>
    </source>
</evidence>
<dbReference type="InterPro" id="IPR003661">
    <property type="entry name" value="HisK_dim/P_dom"/>
</dbReference>
<dbReference type="Pfam" id="PF00512">
    <property type="entry name" value="HisKA"/>
    <property type="match status" value="1"/>
</dbReference>
<dbReference type="CDD" id="cd00082">
    <property type="entry name" value="HisKA"/>
    <property type="match status" value="1"/>
</dbReference>
<dbReference type="Gene3D" id="1.10.287.130">
    <property type="match status" value="1"/>
</dbReference>
<feature type="transmembrane region" description="Helical" evidence="11">
    <location>
        <begin position="21"/>
        <end position="39"/>
    </location>
</feature>
<evidence type="ECO:0000256" key="3">
    <source>
        <dbReference type="ARBA" id="ARBA00012438"/>
    </source>
</evidence>
<dbReference type="InterPro" id="IPR050351">
    <property type="entry name" value="BphY/WalK/GraS-like"/>
</dbReference>
<evidence type="ECO:0000256" key="4">
    <source>
        <dbReference type="ARBA" id="ARBA00022553"/>
    </source>
</evidence>
<feature type="region of interest" description="Disordered" evidence="10">
    <location>
        <begin position="53"/>
        <end position="77"/>
    </location>
</feature>
<evidence type="ECO:0000256" key="8">
    <source>
        <dbReference type="ARBA" id="ARBA00022840"/>
    </source>
</evidence>
<keyword evidence="9" id="KW-0902">Two-component regulatory system</keyword>
<dbReference type="SMART" id="SM00387">
    <property type="entry name" value="HATPase_c"/>
    <property type="match status" value="1"/>
</dbReference>
<proteinExistence type="predicted"/>
<dbReference type="InterPro" id="IPR036890">
    <property type="entry name" value="HATPase_C_sf"/>
</dbReference>
<feature type="compositionally biased region" description="Polar residues" evidence="10">
    <location>
        <begin position="67"/>
        <end position="77"/>
    </location>
</feature>
<keyword evidence="5" id="KW-0808">Transferase</keyword>
<dbReference type="InterPro" id="IPR036097">
    <property type="entry name" value="HisK_dim/P_sf"/>
</dbReference>
<keyword evidence="11" id="KW-1133">Transmembrane helix</keyword>
<keyword evidence="14" id="KW-1185">Reference proteome</keyword>
<dbReference type="EMBL" id="CP151108">
    <property type="protein sequence ID" value="WZF31228.1"/>
    <property type="molecule type" value="Genomic_DNA"/>
</dbReference>
<dbReference type="SMART" id="SM00388">
    <property type="entry name" value="HisKA"/>
    <property type="match status" value="1"/>
</dbReference>
<evidence type="ECO:0000256" key="9">
    <source>
        <dbReference type="ARBA" id="ARBA00023012"/>
    </source>
</evidence>